<feature type="transmembrane region" description="Helical" evidence="1">
    <location>
        <begin position="34"/>
        <end position="53"/>
    </location>
</feature>
<dbReference type="Gene3D" id="2.130.10.10">
    <property type="entry name" value="YVTN repeat-like/Quinoprotein amine dehydrogenase"/>
    <property type="match status" value="1"/>
</dbReference>
<evidence type="ECO:0000259" key="2">
    <source>
        <dbReference type="Pfam" id="PF13360"/>
    </source>
</evidence>
<feature type="domain" description="Pyrrolo-quinoline quinone repeat" evidence="2">
    <location>
        <begin position="268"/>
        <end position="386"/>
    </location>
</feature>
<reference evidence="3 5" key="1">
    <citation type="submission" date="2016-10" db="EMBL/GenBank/DDBJ databases">
        <title>Genome sequence of Mycobacterium talmonii.</title>
        <authorList>
            <person name="Greninger A.L."/>
            <person name="Elliott B."/>
            <person name="Vasireddy S."/>
            <person name="Vasireddy R."/>
        </authorList>
    </citation>
    <scope>NUCLEOTIDE SEQUENCE [LARGE SCALE GENOMIC DNA]</scope>
    <source>
        <strain evidence="3">MO-5499</strain>
        <strain evidence="5">NE-TNMC-100812</strain>
    </source>
</reference>
<dbReference type="EMBL" id="PPEA01000584">
    <property type="protein sequence ID" value="PQM45811.1"/>
    <property type="molecule type" value="Genomic_DNA"/>
</dbReference>
<dbReference type="RefSeq" id="WP_071026343.1">
    <property type="nucleotide sequence ID" value="NZ_MLQM01000059.1"/>
</dbReference>
<dbReference type="Pfam" id="PF13360">
    <property type="entry name" value="PQQ_2"/>
    <property type="match status" value="1"/>
</dbReference>
<dbReference type="Proteomes" id="UP000238296">
    <property type="component" value="Unassembled WGS sequence"/>
</dbReference>
<dbReference type="InterPro" id="IPR002372">
    <property type="entry name" value="PQQ_rpt_dom"/>
</dbReference>
<evidence type="ECO:0000313" key="5">
    <source>
        <dbReference type="Proteomes" id="UP000179734"/>
    </source>
</evidence>
<feature type="transmembrane region" description="Helical" evidence="1">
    <location>
        <begin position="104"/>
        <end position="126"/>
    </location>
</feature>
<dbReference type="InterPro" id="IPR011047">
    <property type="entry name" value="Quinoprotein_ADH-like_sf"/>
</dbReference>
<keyword evidence="1" id="KW-1133">Transmembrane helix</keyword>
<keyword evidence="5" id="KW-1185">Reference proteome</keyword>
<protein>
    <recommendedName>
        <fullName evidence="2">Pyrrolo-quinoline quinone repeat domain-containing protein</fullName>
    </recommendedName>
</protein>
<gene>
    <name evidence="3" type="ORF">BKN37_12845</name>
    <name evidence="4" type="ORF">C1Y40_04022</name>
</gene>
<evidence type="ECO:0000313" key="6">
    <source>
        <dbReference type="Proteomes" id="UP000238296"/>
    </source>
</evidence>
<reference evidence="4" key="3">
    <citation type="submission" date="2018-01" db="EMBL/GenBank/DDBJ databases">
        <authorList>
            <person name="Gaut B.S."/>
            <person name="Morton B.R."/>
            <person name="Clegg M.T."/>
            <person name="Duvall M.R."/>
        </authorList>
    </citation>
    <scope>NUCLEOTIDE SEQUENCE</scope>
    <source>
        <strain evidence="4">ATCC BAA-2683</strain>
    </source>
</reference>
<sequence length="608" mass="63380">MTADGPQPADTAAGGAGALAGAEPQLSPQFAIPLGLWFGLLLTAALCLGYGWLHHTPWQPFQADRGDITAMLWRTTLVVAVSALLSAGYLGVGRVYRRSTGRRARFLAFTWSALMVLAIGGVVVLYRGRTAEVFRGAAAAQQGLGPVHVAAVARAAWWCACLAVMALAIVSVFGYLWDGSRSPKDISPLWTSRLFAGAVGAAVVVVVAVSVAAADTGSLIVSRTAGRIDAPPTPTPTGRAAYQMHVGTSDRFVPAGAGFVRVIKADTRSQPDRIEGYDGASGKPRWSFSFTGSISADSLAATGVGPDSVVVVRANNATDVLIGIDATTGTPLWARSDESMYDPSRGSSARVVLTTREVPDPAGQGARRATRWTALSPKTGAVLWTKDFRYRCDPKAQLTDTAVLVSSCDDEPDVVATVLDPESGETRGAIRASALGVEPAELGPDRGRIELDDARGNLALVAVSRYGPARRHSNLVVDIASGKVVRTVPDGDAAGFIDAQSLRLTAADHAESILDLQSGAVIPTGLFSPDSGASHRDRYWSRVGSDWATFLSDQGEAPASPPLRVIDAKGATRTFGYPCPNPVSGFPAVTAIPGALLVGCGEALAGIR</sequence>
<keyword evidence="1" id="KW-0472">Membrane</keyword>
<feature type="transmembrane region" description="Helical" evidence="1">
    <location>
        <begin position="155"/>
        <end position="177"/>
    </location>
</feature>
<accession>A0A1S1NDZ6</accession>
<dbReference type="Proteomes" id="UP000179734">
    <property type="component" value="Unassembled WGS sequence"/>
</dbReference>
<dbReference type="InterPro" id="IPR015943">
    <property type="entry name" value="WD40/YVTN_repeat-like_dom_sf"/>
</dbReference>
<keyword evidence="1" id="KW-0812">Transmembrane</keyword>
<dbReference type="AlphaFoldDB" id="A0A1S1NDZ6"/>
<evidence type="ECO:0000256" key="1">
    <source>
        <dbReference type="SAM" id="Phobius"/>
    </source>
</evidence>
<feature type="transmembrane region" description="Helical" evidence="1">
    <location>
        <begin position="189"/>
        <end position="214"/>
    </location>
</feature>
<evidence type="ECO:0000313" key="3">
    <source>
        <dbReference type="EMBL" id="OHV03851.1"/>
    </source>
</evidence>
<feature type="transmembrane region" description="Helical" evidence="1">
    <location>
        <begin position="73"/>
        <end position="92"/>
    </location>
</feature>
<name>A0A1S1NDZ6_9MYCO</name>
<evidence type="ECO:0000313" key="4">
    <source>
        <dbReference type="EMBL" id="PQM45811.1"/>
    </source>
</evidence>
<proteinExistence type="predicted"/>
<comment type="caution">
    <text evidence="3">The sequence shown here is derived from an EMBL/GenBank/DDBJ whole genome shotgun (WGS) entry which is preliminary data.</text>
</comment>
<organism evidence="3 5">
    <name type="scientific">Mycobacterium talmoniae</name>
    <dbReference type="NCBI Taxonomy" id="1858794"/>
    <lineage>
        <taxon>Bacteria</taxon>
        <taxon>Bacillati</taxon>
        <taxon>Actinomycetota</taxon>
        <taxon>Actinomycetes</taxon>
        <taxon>Mycobacteriales</taxon>
        <taxon>Mycobacteriaceae</taxon>
        <taxon>Mycobacterium</taxon>
    </lineage>
</organism>
<dbReference type="EMBL" id="MLQM01000059">
    <property type="protein sequence ID" value="OHV03851.1"/>
    <property type="molecule type" value="Genomic_DNA"/>
</dbReference>
<reference evidence="4 6" key="2">
    <citation type="journal article" date="2017" name="Int. J. Syst. Evol. Microbiol.">
        <title>Mycobacterium talmoniae sp. nov., a slowly growing mycobacterium isolated from human respiratory samples.</title>
        <authorList>
            <person name="Davidson R.M."/>
            <person name="DeGroote M.A."/>
            <person name="Marola J.L."/>
            <person name="Buss S."/>
            <person name="Jones V."/>
            <person name="McNeil M.R."/>
            <person name="Freifeld A.G."/>
            <person name="Elaine Epperson L."/>
            <person name="Hasan N.A."/>
            <person name="Jackson M."/>
            <person name="Iwen P.C."/>
            <person name="Salfinger M."/>
            <person name="Strong M."/>
        </authorList>
    </citation>
    <scope>NUCLEOTIDE SEQUENCE [LARGE SCALE GENOMIC DNA]</scope>
    <source>
        <strain evidence="4 6">ATCC BAA-2683</strain>
    </source>
</reference>
<dbReference type="SUPFAM" id="SSF50998">
    <property type="entry name" value="Quinoprotein alcohol dehydrogenase-like"/>
    <property type="match status" value="1"/>
</dbReference>